<reference evidence="3" key="1">
    <citation type="submission" date="2023-03" db="EMBL/GenBank/DDBJ databases">
        <title>Emydomyces testavorans Genome Sequence.</title>
        <authorList>
            <person name="Hoyer L."/>
        </authorList>
    </citation>
    <scope>NUCLEOTIDE SEQUENCE</scope>
    <source>
        <strain evidence="3">16-2883</strain>
    </source>
</reference>
<dbReference type="InterPro" id="IPR058348">
    <property type="entry name" value="DUF8035"/>
</dbReference>
<feature type="compositionally biased region" description="Basic and acidic residues" evidence="1">
    <location>
        <begin position="17"/>
        <end position="31"/>
    </location>
</feature>
<feature type="region of interest" description="Disordered" evidence="1">
    <location>
        <begin position="1"/>
        <end position="31"/>
    </location>
</feature>
<organism evidence="3 4">
    <name type="scientific">Emydomyces testavorans</name>
    <dbReference type="NCBI Taxonomy" id="2070801"/>
    <lineage>
        <taxon>Eukaryota</taxon>
        <taxon>Fungi</taxon>
        <taxon>Dikarya</taxon>
        <taxon>Ascomycota</taxon>
        <taxon>Pezizomycotina</taxon>
        <taxon>Eurotiomycetes</taxon>
        <taxon>Eurotiomycetidae</taxon>
        <taxon>Onygenales</taxon>
        <taxon>Nannizziopsiaceae</taxon>
        <taxon>Emydomyces</taxon>
    </lineage>
</organism>
<feature type="compositionally biased region" description="Low complexity" evidence="1">
    <location>
        <begin position="225"/>
        <end position="239"/>
    </location>
</feature>
<proteinExistence type="predicted"/>
<protein>
    <recommendedName>
        <fullName evidence="2">DUF8035 domain-containing protein</fullName>
    </recommendedName>
</protein>
<keyword evidence="4" id="KW-1185">Reference proteome</keyword>
<feature type="domain" description="DUF8035" evidence="2">
    <location>
        <begin position="451"/>
        <end position="505"/>
    </location>
</feature>
<dbReference type="Pfam" id="PF26118">
    <property type="entry name" value="DUF8035"/>
    <property type="match status" value="1"/>
</dbReference>
<sequence>MSRRRRGRTIDEDYYEEEHYERRPAREPVRERRERVIEEDVEVHRRPATTRFREVDKDIFKERIRSSSAGPLVLRPRVSDEFVHVPRETEREIDEIRITHPRGRERRPPPVDIEVDEQIVHRREKSRPRELAPRFEEDEIIIHERDYDSDHFSRPRRRATGHSHKMDVEIDHGRHKDEIIYHSISRERPVKAEEREDILIRTEEKRGRGRELERDEVLIRKNVERSSSSESSIAPSRSIHAPPIHQDVITHHRHIDHGYEIAPPRTRPRAQSTKRVEIDEVDVRERRGRGIDDLEVIHRRDRGYESSPSPLRRRRFSDAVRVSHSTTRGSGREHDRDVLVVREKNKDPRDRADIMEEAEYYNHRATAGAPIGEAYNGATRDWSIIDVPPGTKRVTLDGVGGANQEITWQRYNGVRRSKFRVDGDEYASDFEIGREKPTIGRRYRGVKNVKDRLWTEITKDLVVKEAIERAGYEYEETEDFYYVFSYLRYDDVAYLVRMSEDFRRARRERIREIQAERAVRPPPVLALPAPPQHSTTVLVDRTTRERDEEFISERDVIVETDRRAFRGRRW</sequence>
<dbReference type="Proteomes" id="UP001219355">
    <property type="component" value="Chromosome 1"/>
</dbReference>
<feature type="region of interest" description="Disordered" evidence="1">
    <location>
        <begin position="223"/>
        <end position="242"/>
    </location>
</feature>
<feature type="region of interest" description="Disordered" evidence="1">
    <location>
        <begin position="303"/>
        <end position="335"/>
    </location>
</feature>
<evidence type="ECO:0000259" key="2">
    <source>
        <dbReference type="Pfam" id="PF26118"/>
    </source>
</evidence>
<gene>
    <name evidence="3" type="ORF">PRK78_001426</name>
</gene>
<dbReference type="AlphaFoldDB" id="A0AAF0IGU7"/>
<dbReference type="EMBL" id="CP120627">
    <property type="protein sequence ID" value="WEW55991.1"/>
    <property type="molecule type" value="Genomic_DNA"/>
</dbReference>
<evidence type="ECO:0000313" key="3">
    <source>
        <dbReference type="EMBL" id="WEW55991.1"/>
    </source>
</evidence>
<name>A0AAF0IGU7_9EURO</name>
<evidence type="ECO:0000256" key="1">
    <source>
        <dbReference type="SAM" id="MobiDB-lite"/>
    </source>
</evidence>
<accession>A0AAF0IGU7</accession>
<evidence type="ECO:0000313" key="4">
    <source>
        <dbReference type="Proteomes" id="UP001219355"/>
    </source>
</evidence>